<name>A0A117I071_PAEAM</name>
<dbReference type="PROSITE" id="PS51000">
    <property type="entry name" value="HTH_DEOR_2"/>
    <property type="match status" value="1"/>
</dbReference>
<dbReference type="InterPro" id="IPR050313">
    <property type="entry name" value="Carb_Metab_HTH_regulators"/>
</dbReference>
<dbReference type="SMART" id="SM01134">
    <property type="entry name" value="DeoRC"/>
    <property type="match status" value="1"/>
</dbReference>
<evidence type="ECO:0000313" key="8">
    <source>
        <dbReference type="Proteomes" id="UP000187134"/>
    </source>
</evidence>
<dbReference type="Pfam" id="PF08220">
    <property type="entry name" value="HTH_DeoR"/>
    <property type="match status" value="1"/>
</dbReference>
<accession>A0A117I071</accession>
<reference evidence="7" key="2">
    <citation type="submission" date="2016-01" db="EMBL/GenBank/DDBJ databases">
        <title>Draft Genome Sequence of Paenibacillus amylolyticus Heshi-A3 that Was Isolated from Fermented Rice Bran with Aging Salted Mackerel, Which Was Named Heshiko as Traditional Fermented Seafood in Japan.</title>
        <authorList>
            <person name="Akuzawa S."/>
            <person name="Nakagawa J."/>
            <person name="Kanekatsu T."/>
            <person name="Kubota E."/>
            <person name="Ohtake R."/>
            <person name="Suzuki T."/>
            <person name="Kanesaki Y."/>
        </authorList>
    </citation>
    <scope>NUCLEOTIDE SEQUENCE [LARGE SCALE GENOMIC DNA]</scope>
    <source>
        <strain evidence="7">Heshi-A3</strain>
    </source>
</reference>
<evidence type="ECO:0000313" key="7">
    <source>
        <dbReference type="Proteomes" id="UP000069697"/>
    </source>
</evidence>
<evidence type="ECO:0000256" key="2">
    <source>
        <dbReference type="ARBA" id="ARBA00023125"/>
    </source>
</evidence>
<sequence>MFQEERMQLIVEHLRKHNRISADDIVTLFDVSRDTARRDLIKLEEQDAIIRTRGGAILPPPPQEFRSYKDRLLDVSEEKRAIGKLAAAIVRQGEIIILDSSTTVQACAENLNGKSCTVITNSIHSADLLSNHTAVQIRLLGGKVDKEQRYVYGTSVIETLSHYYVDKAFIGIGGITMDGFSASEEEGKIKHQMMKAAKKVVVLADQSKFDRRYGYRFADWSLVDVLITDQWPTKEWLVFLAEQQVEILIPEPTDDKEL</sequence>
<dbReference type="RefSeq" id="WP_062833114.1">
    <property type="nucleotide sequence ID" value="NZ_BCNV01000001.1"/>
</dbReference>
<dbReference type="PROSITE" id="PS00894">
    <property type="entry name" value="HTH_DEOR_1"/>
    <property type="match status" value="1"/>
</dbReference>
<dbReference type="OrthoDB" id="9798651at2"/>
<dbReference type="Gene3D" id="1.10.10.10">
    <property type="entry name" value="Winged helix-like DNA-binding domain superfamily/Winged helix DNA-binding domain"/>
    <property type="match status" value="1"/>
</dbReference>
<dbReference type="PANTHER" id="PTHR30363">
    <property type="entry name" value="HTH-TYPE TRANSCRIPTIONAL REGULATOR SRLR-RELATED"/>
    <property type="match status" value="1"/>
</dbReference>
<dbReference type="Gene3D" id="3.40.50.1360">
    <property type="match status" value="1"/>
</dbReference>
<evidence type="ECO:0000259" key="4">
    <source>
        <dbReference type="PROSITE" id="PS51000"/>
    </source>
</evidence>
<dbReference type="InterPro" id="IPR018356">
    <property type="entry name" value="Tscrpt_reg_HTH_DeoR_CS"/>
</dbReference>
<dbReference type="GO" id="GO:0003700">
    <property type="term" value="F:DNA-binding transcription factor activity"/>
    <property type="evidence" value="ECO:0007669"/>
    <property type="project" value="InterPro"/>
</dbReference>
<dbReference type="SMART" id="SM00420">
    <property type="entry name" value="HTH_DEOR"/>
    <property type="match status" value="1"/>
</dbReference>
<dbReference type="SUPFAM" id="SSF46785">
    <property type="entry name" value="Winged helix' DNA-binding domain"/>
    <property type="match status" value="1"/>
</dbReference>
<dbReference type="SUPFAM" id="SSF100950">
    <property type="entry name" value="NagB/RpiA/CoA transferase-like"/>
    <property type="match status" value="1"/>
</dbReference>
<dbReference type="Pfam" id="PF00455">
    <property type="entry name" value="DeoRC"/>
    <property type="match status" value="1"/>
</dbReference>
<dbReference type="InterPro" id="IPR014036">
    <property type="entry name" value="DeoR-like_C"/>
</dbReference>
<dbReference type="InterPro" id="IPR001034">
    <property type="entry name" value="DeoR_HTH"/>
</dbReference>
<evidence type="ECO:0000313" key="5">
    <source>
        <dbReference type="EMBL" id="GAS80192.1"/>
    </source>
</evidence>
<dbReference type="PANTHER" id="PTHR30363:SF51">
    <property type="entry name" value="HTH-TYPE TRANSCRIPTIONAL REPRESSOR GLCR"/>
    <property type="match status" value="1"/>
</dbReference>
<evidence type="ECO:0000256" key="3">
    <source>
        <dbReference type="ARBA" id="ARBA00023163"/>
    </source>
</evidence>
<evidence type="ECO:0000256" key="1">
    <source>
        <dbReference type="ARBA" id="ARBA00023015"/>
    </source>
</evidence>
<reference evidence="6 8" key="3">
    <citation type="submission" date="2016-11" db="EMBL/GenBank/DDBJ databases">
        <title>Paenibacillus species isolates.</title>
        <authorList>
            <person name="Beno S.M."/>
        </authorList>
    </citation>
    <scope>NUCLEOTIDE SEQUENCE [LARGE SCALE GENOMIC DNA]</scope>
    <source>
        <strain evidence="6 8">FSL H8-0246</strain>
    </source>
</reference>
<dbReference type="InterPro" id="IPR036390">
    <property type="entry name" value="WH_DNA-bd_sf"/>
</dbReference>
<dbReference type="InterPro" id="IPR036388">
    <property type="entry name" value="WH-like_DNA-bd_sf"/>
</dbReference>
<keyword evidence="1" id="KW-0805">Transcription regulation</keyword>
<dbReference type="PRINTS" id="PR00037">
    <property type="entry name" value="HTHLACR"/>
</dbReference>
<dbReference type="GO" id="GO:0003677">
    <property type="term" value="F:DNA binding"/>
    <property type="evidence" value="ECO:0007669"/>
    <property type="project" value="UniProtKB-KW"/>
</dbReference>
<reference evidence="5 7" key="1">
    <citation type="journal article" date="2016" name="Genome Announc.">
        <title>Draft Genome Sequence of Paenibacillus amylolyticus Heshi-A3, Isolated from Fermented Rice Bran in a Japanese Fermented Seafood Dish.</title>
        <authorList>
            <person name="Akuzawa S."/>
            <person name="Nagaoka J."/>
            <person name="Kanekatsu M."/>
            <person name="Kubota E."/>
            <person name="Ohtake R."/>
            <person name="Suzuki T."/>
            <person name="Kanesaki Y."/>
        </authorList>
    </citation>
    <scope>NUCLEOTIDE SEQUENCE [LARGE SCALE GENOMIC DNA]</scope>
    <source>
        <strain evidence="5 7">Heshi-A3</strain>
    </source>
</reference>
<feature type="domain" description="HTH deoR-type" evidence="4">
    <location>
        <begin position="3"/>
        <end position="58"/>
    </location>
</feature>
<dbReference type="EMBL" id="BCNV01000001">
    <property type="protein sequence ID" value="GAS80192.1"/>
    <property type="molecule type" value="Genomic_DNA"/>
</dbReference>
<organism evidence="5 7">
    <name type="scientific">Paenibacillus amylolyticus</name>
    <dbReference type="NCBI Taxonomy" id="1451"/>
    <lineage>
        <taxon>Bacteria</taxon>
        <taxon>Bacillati</taxon>
        <taxon>Bacillota</taxon>
        <taxon>Bacilli</taxon>
        <taxon>Bacillales</taxon>
        <taxon>Paenibacillaceae</taxon>
        <taxon>Paenibacillus</taxon>
    </lineage>
</organism>
<keyword evidence="2" id="KW-0238">DNA-binding</keyword>
<dbReference type="EMBL" id="MRTJ01000001">
    <property type="protein sequence ID" value="OMF16443.1"/>
    <property type="molecule type" value="Genomic_DNA"/>
</dbReference>
<dbReference type="AlphaFoldDB" id="A0A117I071"/>
<dbReference type="Proteomes" id="UP000187134">
    <property type="component" value="Unassembled WGS sequence"/>
</dbReference>
<comment type="caution">
    <text evidence="5">The sequence shown here is derived from an EMBL/GenBank/DDBJ whole genome shotgun (WGS) entry which is preliminary data.</text>
</comment>
<gene>
    <name evidence="6" type="ORF">BK131_00030</name>
    <name evidence="5" type="ORF">PAHA3_0258</name>
</gene>
<proteinExistence type="predicted"/>
<dbReference type="InterPro" id="IPR037171">
    <property type="entry name" value="NagB/RpiA_transferase-like"/>
</dbReference>
<keyword evidence="3" id="KW-0804">Transcription</keyword>
<evidence type="ECO:0000313" key="6">
    <source>
        <dbReference type="EMBL" id="OMF16443.1"/>
    </source>
</evidence>
<protein>
    <submittedName>
        <fullName evidence="6">DeoR family transcriptional regulator</fullName>
    </submittedName>
    <submittedName>
        <fullName evidence="5">Glycerol-3-phosphate regulon repressor</fullName>
    </submittedName>
</protein>
<dbReference type="Proteomes" id="UP000069697">
    <property type="component" value="Unassembled WGS sequence"/>
</dbReference>